<dbReference type="GO" id="GO:0050660">
    <property type="term" value="F:flavin adenine dinucleotide binding"/>
    <property type="evidence" value="ECO:0007669"/>
    <property type="project" value="InterPro"/>
</dbReference>
<dbReference type="SMART" id="SM01091">
    <property type="entry name" value="CorC_HlyC"/>
    <property type="match status" value="1"/>
</dbReference>
<dbReference type="InterPro" id="IPR005170">
    <property type="entry name" value="Transptr-assoc_dom"/>
</dbReference>
<dbReference type="Gene3D" id="3.30.465.10">
    <property type="match status" value="1"/>
</dbReference>
<evidence type="ECO:0000313" key="13">
    <source>
        <dbReference type="EMBL" id="MBB3019462.1"/>
    </source>
</evidence>
<dbReference type="GO" id="GO:0005886">
    <property type="term" value="C:plasma membrane"/>
    <property type="evidence" value="ECO:0007669"/>
    <property type="project" value="TreeGrafter"/>
</dbReference>
<dbReference type="PROSITE" id="PS51846">
    <property type="entry name" value="CNNM"/>
    <property type="match status" value="1"/>
</dbReference>
<proteinExistence type="inferred from homology"/>
<name>A0A7W4YWF8_9HYPH</name>
<reference evidence="13 14" key="1">
    <citation type="submission" date="2020-08" db="EMBL/GenBank/DDBJ databases">
        <title>The Agave Microbiome: Exploring the role of microbial communities in plant adaptations to desert environments.</title>
        <authorList>
            <person name="Partida-Martinez L.P."/>
        </authorList>
    </citation>
    <scope>NUCLEOTIDE SEQUENCE [LARGE SCALE GENOMIC DNA]</scope>
    <source>
        <strain evidence="13 14">AT3.9</strain>
    </source>
</reference>
<feature type="transmembrane region" description="Helical" evidence="10">
    <location>
        <begin position="62"/>
        <end position="80"/>
    </location>
</feature>
<evidence type="ECO:0000256" key="7">
    <source>
        <dbReference type="ARBA" id="ARBA00023136"/>
    </source>
</evidence>
<dbReference type="PANTHER" id="PTHR22777:SF17">
    <property type="entry name" value="UPF0053 PROTEIN SLL0260"/>
    <property type="match status" value="1"/>
</dbReference>
<dbReference type="PROSITE" id="PS51371">
    <property type="entry name" value="CBS"/>
    <property type="match status" value="2"/>
</dbReference>
<dbReference type="FunFam" id="3.30.465.10:FF:000023">
    <property type="entry name" value="Magnesium and cobalt transporter"/>
    <property type="match status" value="1"/>
</dbReference>
<keyword evidence="5 9" id="KW-1133">Transmembrane helix</keyword>
<evidence type="ECO:0000256" key="3">
    <source>
        <dbReference type="ARBA" id="ARBA00022692"/>
    </source>
</evidence>
<evidence type="ECO:0000256" key="10">
    <source>
        <dbReference type="SAM" id="Phobius"/>
    </source>
</evidence>
<dbReference type="InterPro" id="IPR046342">
    <property type="entry name" value="CBS_dom_sf"/>
</dbReference>
<dbReference type="PANTHER" id="PTHR22777">
    <property type="entry name" value="HEMOLYSIN-RELATED"/>
    <property type="match status" value="1"/>
</dbReference>
<feature type="domain" description="CBS" evidence="11">
    <location>
        <begin position="280"/>
        <end position="338"/>
    </location>
</feature>
<dbReference type="Pfam" id="PF01595">
    <property type="entry name" value="CNNM"/>
    <property type="match status" value="1"/>
</dbReference>
<sequence>MLELAIVAFLIVLNGLFSLSELAIVSSRKARLKTMAEAGRSGARTALALADDPGRFLSTVQIGITLVGILAGAYSGAALGDRLAEILIGYGLSEGVAEPLGYGLVVAIITYLSVVIGELVPKNLALGNTEGIACAVAPLMALVSRVAAPVVWLLDASTRLVFRLLGRSTGSDSAVTEEEIRTIVAEAETAGVIETDERKMISGVLRLGDRAVRGVMTPRTDVDWIDLDDDEFAIRETLINSPHSRLPVAEGHPDNMLGVVQARELLAASLRNEPLDIRAHIRKAPIIPDTLDALDALEVLRQAEVPMALVHDEYGHFDGVVTPADILDAIAGAFRSDEGEAEPEAVQREDGSWLLAGWMPADEMAEQLGIALPERRNYETVAGLVIGELQHLPNAGEAVETLGWRFEVVDMDGRRIDKVLAQPVTEEADRPPETATPR</sequence>
<dbReference type="Gene3D" id="3.10.580.10">
    <property type="entry name" value="CBS-domain"/>
    <property type="match status" value="1"/>
</dbReference>
<dbReference type="InterPro" id="IPR036318">
    <property type="entry name" value="FAD-bd_PCMH-like_sf"/>
</dbReference>
<dbReference type="CDD" id="cd04590">
    <property type="entry name" value="CBS_pair_CorC_HlyC_assoc"/>
    <property type="match status" value="1"/>
</dbReference>
<keyword evidence="7 9" id="KW-0472">Membrane</keyword>
<feature type="transmembrane region" description="Helical" evidence="10">
    <location>
        <begin position="6"/>
        <end position="25"/>
    </location>
</feature>
<evidence type="ECO:0000256" key="9">
    <source>
        <dbReference type="PROSITE-ProRule" id="PRU01193"/>
    </source>
</evidence>
<dbReference type="SUPFAM" id="SSF56176">
    <property type="entry name" value="FAD-binding/transporter-associated domain-like"/>
    <property type="match status" value="1"/>
</dbReference>
<dbReference type="InterPro" id="IPR002550">
    <property type="entry name" value="CNNM"/>
</dbReference>
<keyword evidence="14" id="KW-1185">Reference proteome</keyword>
<evidence type="ECO:0000313" key="14">
    <source>
        <dbReference type="Proteomes" id="UP000532010"/>
    </source>
</evidence>
<evidence type="ECO:0000256" key="5">
    <source>
        <dbReference type="ARBA" id="ARBA00022989"/>
    </source>
</evidence>
<feature type="domain" description="CNNM transmembrane" evidence="12">
    <location>
        <begin position="1"/>
        <end position="197"/>
    </location>
</feature>
<feature type="domain" description="CBS" evidence="11">
    <location>
        <begin position="216"/>
        <end position="277"/>
    </location>
</feature>
<evidence type="ECO:0000259" key="11">
    <source>
        <dbReference type="PROSITE" id="PS51371"/>
    </source>
</evidence>
<feature type="transmembrane region" description="Helical" evidence="10">
    <location>
        <begin position="100"/>
        <end position="120"/>
    </location>
</feature>
<evidence type="ECO:0000256" key="6">
    <source>
        <dbReference type="ARBA" id="ARBA00023122"/>
    </source>
</evidence>
<dbReference type="Pfam" id="PF03471">
    <property type="entry name" value="CorC_HlyC"/>
    <property type="match status" value="1"/>
</dbReference>
<evidence type="ECO:0000256" key="1">
    <source>
        <dbReference type="ARBA" id="ARBA00004141"/>
    </source>
</evidence>
<dbReference type="InterPro" id="IPR000644">
    <property type="entry name" value="CBS_dom"/>
</dbReference>
<organism evidence="13 14">
    <name type="scientific">Microvirga lupini</name>
    <dbReference type="NCBI Taxonomy" id="420324"/>
    <lineage>
        <taxon>Bacteria</taxon>
        <taxon>Pseudomonadati</taxon>
        <taxon>Pseudomonadota</taxon>
        <taxon>Alphaproteobacteria</taxon>
        <taxon>Hyphomicrobiales</taxon>
        <taxon>Methylobacteriaceae</taxon>
        <taxon>Microvirga</taxon>
    </lineage>
</organism>
<comment type="caution">
    <text evidence="13">The sequence shown here is derived from an EMBL/GenBank/DDBJ whole genome shotgun (WGS) entry which is preliminary data.</text>
</comment>
<dbReference type="RefSeq" id="WP_183450610.1">
    <property type="nucleotide sequence ID" value="NZ_JACHWB010000003.1"/>
</dbReference>
<gene>
    <name evidence="13" type="ORF">FHR70_002527</name>
</gene>
<evidence type="ECO:0000256" key="4">
    <source>
        <dbReference type="ARBA" id="ARBA00022737"/>
    </source>
</evidence>
<dbReference type="InterPro" id="IPR044751">
    <property type="entry name" value="Ion_transp-like_CBS"/>
</dbReference>
<dbReference type="Pfam" id="PF00571">
    <property type="entry name" value="CBS"/>
    <property type="match status" value="1"/>
</dbReference>
<evidence type="ECO:0000256" key="2">
    <source>
        <dbReference type="ARBA" id="ARBA00006446"/>
    </source>
</evidence>
<dbReference type="AlphaFoldDB" id="A0A7W4YWF8"/>
<comment type="similarity">
    <text evidence="2">Belongs to the UPF0053 family. Hemolysin C subfamily.</text>
</comment>
<evidence type="ECO:0000259" key="12">
    <source>
        <dbReference type="PROSITE" id="PS51846"/>
    </source>
</evidence>
<keyword evidence="6 8" id="KW-0129">CBS domain</keyword>
<protein>
    <submittedName>
        <fullName evidence="13">Putative hemolysin</fullName>
    </submittedName>
</protein>
<keyword evidence="4" id="KW-0677">Repeat</keyword>
<evidence type="ECO:0000256" key="8">
    <source>
        <dbReference type="PROSITE-ProRule" id="PRU00703"/>
    </source>
</evidence>
<dbReference type="EMBL" id="JACHWB010000003">
    <property type="protein sequence ID" value="MBB3019462.1"/>
    <property type="molecule type" value="Genomic_DNA"/>
</dbReference>
<dbReference type="Proteomes" id="UP000532010">
    <property type="component" value="Unassembled WGS sequence"/>
</dbReference>
<dbReference type="InterPro" id="IPR016169">
    <property type="entry name" value="FAD-bd_PCMH_sub2"/>
</dbReference>
<dbReference type="SUPFAM" id="SSF54631">
    <property type="entry name" value="CBS-domain pair"/>
    <property type="match status" value="1"/>
</dbReference>
<keyword evidence="3 9" id="KW-0812">Transmembrane</keyword>
<feature type="transmembrane region" description="Helical" evidence="10">
    <location>
        <begin position="132"/>
        <end position="154"/>
    </location>
</feature>
<accession>A0A7W4YWF8</accession>
<comment type="subcellular location">
    <subcellularLocation>
        <location evidence="1">Membrane</location>
        <topology evidence="1">Multi-pass membrane protein</topology>
    </subcellularLocation>
</comment>